<dbReference type="InterPro" id="IPR009075">
    <property type="entry name" value="AcylCo_DH/oxidase_C"/>
</dbReference>
<name>A0AAU6SF45_9MICO</name>
<dbReference type="InterPro" id="IPR036250">
    <property type="entry name" value="AcylCo_DH-like_C"/>
</dbReference>
<dbReference type="Pfam" id="PF00441">
    <property type="entry name" value="Acyl-CoA_dh_1"/>
    <property type="match status" value="1"/>
</dbReference>
<evidence type="ECO:0000313" key="3">
    <source>
        <dbReference type="EMBL" id="WZO35567.1"/>
    </source>
</evidence>
<dbReference type="RefSeq" id="WP_349426387.1">
    <property type="nucleotide sequence ID" value="NZ_CP151632.1"/>
</dbReference>
<evidence type="ECO:0000256" key="1">
    <source>
        <dbReference type="ARBA" id="ARBA00022630"/>
    </source>
</evidence>
<reference evidence="3" key="1">
    <citation type="submission" date="2024-04" db="EMBL/GenBank/DDBJ databases">
        <authorList>
            <person name="Roder T."/>
            <person name="Oberhansli S."/>
            <person name="Kreuzer M."/>
        </authorList>
    </citation>
    <scope>NUCLEOTIDE SEQUENCE</scope>
    <source>
        <strain evidence="3">LWS13-1.2</strain>
    </source>
</reference>
<proteinExistence type="predicted"/>
<gene>
    <name evidence="3" type="ORF">MRBLWS13_003271</name>
</gene>
<dbReference type="AlphaFoldDB" id="A0AAU6SF45"/>
<sequence length="375" mass="37756">MSIAESVEHARPAFQRDVSAGLDALEPLIGRLTVGGTAVGGTAPDGDHLVTSALRTYRFDTTAQPASDIVPVAAVPVAGVARAIAIRAAVPAAALGALDAALRESVHYSHSRHLYGGTVLDIPHARSLLAATLADALTADALSSAAVCLADAHAPAAPVAVALSAHLMCLLLAEAAQQVSVLAGSTFYARIAPFELIEQHVRDLAALSTLVPDLADALPSAAAAVDAWCGDTGATAPRALLQPDVAAAIASDAPGAVEAHADLAAAAGAALAAVEAGGHATADPHQALELAHRVALLTAAAAVIDGWRQARGSEAIAGDPLAMEACLRRIRGRVVRRQPPLPTDLVARLVAHAEARAASGEEMAIGPARATVTPL</sequence>
<feature type="domain" description="Acyl-CoA dehydrogenase/oxidase C-terminal" evidence="2">
    <location>
        <begin position="87"/>
        <end position="203"/>
    </location>
</feature>
<accession>A0AAU6SF45</accession>
<dbReference type="EMBL" id="CP151632">
    <property type="protein sequence ID" value="WZO35567.1"/>
    <property type="molecule type" value="Genomic_DNA"/>
</dbReference>
<evidence type="ECO:0000259" key="2">
    <source>
        <dbReference type="Pfam" id="PF00441"/>
    </source>
</evidence>
<dbReference type="SUPFAM" id="SSF47203">
    <property type="entry name" value="Acyl-CoA dehydrogenase C-terminal domain-like"/>
    <property type="match status" value="1"/>
</dbReference>
<organism evidence="3">
    <name type="scientific">Microbacterium sp. LWS13-1.2</name>
    <dbReference type="NCBI Taxonomy" id="3135264"/>
    <lineage>
        <taxon>Bacteria</taxon>
        <taxon>Bacillati</taxon>
        <taxon>Actinomycetota</taxon>
        <taxon>Actinomycetes</taxon>
        <taxon>Micrococcales</taxon>
        <taxon>Microbacteriaceae</taxon>
        <taxon>Microbacterium</taxon>
    </lineage>
</organism>
<keyword evidence="1" id="KW-0285">Flavoprotein</keyword>
<dbReference type="Gene3D" id="1.20.140.10">
    <property type="entry name" value="Butyryl-CoA Dehydrogenase, subunit A, domain 3"/>
    <property type="match status" value="1"/>
</dbReference>
<dbReference type="GO" id="GO:0016627">
    <property type="term" value="F:oxidoreductase activity, acting on the CH-CH group of donors"/>
    <property type="evidence" value="ECO:0007669"/>
    <property type="project" value="InterPro"/>
</dbReference>
<protein>
    <recommendedName>
        <fullName evidence="2">Acyl-CoA dehydrogenase/oxidase C-terminal domain-containing protein</fullName>
    </recommendedName>
</protein>